<dbReference type="SUPFAM" id="SSF53686">
    <property type="entry name" value="Tryptophan synthase beta subunit-like PLP-dependent enzymes"/>
    <property type="match status" value="1"/>
</dbReference>
<dbReference type="PANTHER" id="PTHR43515">
    <property type="entry name" value="THREONINE SYNTHASE-LIKE 1"/>
    <property type="match status" value="1"/>
</dbReference>
<dbReference type="GO" id="GO:0005737">
    <property type="term" value="C:cytoplasm"/>
    <property type="evidence" value="ECO:0007669"/>
    <property type="project" value="TreeGrafter"/>
</dbReference>
<evidence type="ECO:0000313" key="9">
    <source>
        <dbReference type="Proteomes" id="UP000440004"/>
    </source>
</evidence>
<dbReference type="Pfam" id="PF00291">
    <property type="entry name" value="PALP"/>
    <property type="match status" value="1"/>
</dbReference>
<keyword evidence="8" id="KW-0456">Lyase</keyword>
<name>A0A6A7KBW7_9FIRM</name>
<evidence type="ECO:0000259" key="6">
    <source>
        <dbReference type="Pfam" id="PF00291"/>
    </source>
</evidence>
<dbReference type="Pfam" id="PF14821">
    <property type="entry name" value="Thr_synth_N"/>
    <property type="match status" value="1"/>
</dbReference>
<accession>A0A6A7KBW7</accession>
<proteinExistence type="inferred from homology"/>
<evidence type="ECO:0000256" key="1">
    <source>
        <dbReference type="ARBA" id="ARBA00001933"/>
    </source>
</evidence>
<dbReference type="NCBIfam" id="TIGR00260">
    <property type="entry name" value="thrC"/>
    <property type="match status" value="1"/>
</dbReference>
<evidence type="ECO:0000259" key="7">
    <source>
        <dbReference type="Pfam" id="PF14821"/>
    </source>
</evidence>
<evidence type="ECO:0000256" key="4">
    <source>
        <dbReference type="NCBIfam" id="TIGR00260"/>
    </source>
</evidence>
<feature type="modified residue" description="N6-(pyridoxal phosphate)lysine" evidence="5">
    <location>
        <position position="108"/>
    </location>
</feature>
<comment type="similarity">
    <text evidence="2">Belongs to the threonine synthase family.</text>
</comment>
<dbReference type="RefSeq" id="WP_152806093.1">
    <property type="nucleotide sequence ID" value="NZ_WHNX01000031.1"/>
</dbReference>
<dbReference type="InterPro" id="IPR004450">
    <property type="entry name" value="Thr_synthase-like"/>
</dbReference>
<dbReference type="InterPro" id="IPR037158">
    <property type="entry name" value="Thr_synth_N_sf"/>
</dbReference>
<dbReference type="GO" id="GO:0009088">
    <property type="term" value="P:threonine biosynthetic process"/>
    <property type="evidence" value="ECO:0007669"/>
    <property type="project" value="UniProtKB-UniRule"/>
</dbReference>
<evidence type="ECO:0000256" key="3">
    <source>
        <dbReference type="ARBA" id="ARBA00022898"/>
    </source>
</evidence>
<dbReference type="Gene3D" id="3.90.1380.10">
    <property type="entry name" value="Threonine synthase, N-terminal domain"/>
    <property type="match status" value="1"/>
</dbReference>
<feature type="domain" description="Threonine synthase N-terminal" evidence="7">
    <location>
        <begin position="5"/>
        <end position="77"/>
    </location>
</feature>
<protein>
    <recommendedName>
        <fullName evidence="4">Threonine synthase</fullName>
        <ecNumber evidence="4">4.2.3.1</ecNumber>
    </recommendedName>
</protein>
<dbReference type="AlphaFoldDB" id="A0A6A7KBW7"/>
<dbReference type="EMBL" id="WHNX01000031">
    <property type="protein sequence ID" value="MPW26914.1"/>
    <property type="molecule type" value="Genomic_DNA"/>
</dbReference>
<evidence type="ECO:0000313" key="8">
    <source>
        <dbReference type="EMBL" id="MPW26914.1"/>
    </source>
</evidence>
<dbReference type="Proteomes" id="UP000440004">
    <property type="component" value="Unassembled WGS sequence"/>
</dbReference>
<keyword evidence="9" id="KW-1185">Reference proteome</keyword>
<gene>
    <name evidence="8" type="ORF">GC105_14100</name>
</gene>
<comment type="caution">
    <text evidence="8">The sequence shown here is derived from an EMBL/GenBank/DDBJ whole genome shotgun (WGS) entry which is preliminary data.</text>
</comment>
<reference evidence="8 9" key="1">
    <citation type="submission" date="2019-10" db="EMBL/GenBank/DDBJ databases">
        <title>Alkalibaculum tamaniensis sp.nov., a new alkaliphilic acetogen, isolated on methoxylated aromatics from a mud volcano.</title>
        <authorList>
            <person name="Khomyakova M.A."/>
            <person name="Merkel A.Y."/>
            <person name="Bonch-Osmolovskaya E.A."/>
            <person name="Slobodkin A.I."/>
        </authorList>
    </citation>
    <scope>NUCLEOTIDE SEQUENCE [LARGE SCALE GENOMIC DNA]</scope>
    <source>
        <strain evidence="8 9">M08DMB</strain>
    </source>
</reference>
<dbReference type="InterPro" id="IPR029144">
    <property type="entry name" value="Thr_synth_N"/>
</dbReference>
<feature type="domain" description="Tryptophan synthase beta chain-like PALP" evidence="6">
    <location>
        <begin position="98"/>
        <end position="413"/>
    </location>
</feature>
<dbReference type="EC" id="4.2.3.1" evidence="4"/>
<dbReference type="CDD" id="cd01560">
    <property type="entry name" value="Thr-synth_2"/>
    <property type="match status" value="1"/>
</dbReference>
<dbReference type="GO" id="GO:0004795">
    <property type="term" value="F:threonine synthase activity"/>
    <property type="evidence" value="ECO:0007669"/>
    <property type="project" value="UniProtKB-UniRule"/>
</dbReference>
<keyword evidence="3 5" id="KW-0663">Pyridoxal phosphate</keyword>
<organism evidence="8 9">
    <name type="scientific">Alkalibaculum sporogenes</name>
    <dbReference type="NCBI Taxonomy" id="2655001"/>
    <lineage>
        <taxon>Bacteria</taxon>
        <taxon>Bacillati</taxon>
        <taxon>Bacillota</taxon>
        <taxon>Clostridia</taxon>
        <taxon>Eubacteriales</taxon>
        <taxon>Eubacteriaceae</taxon>
        <taxon>Alkalibaculum</taxon>
    </lineage>
</organism>
<evidence type="ECO:0000256" key="2">
    <source>
        <dbReference type="ARBA" id="ARBA00005517"/>
    </source>
</evidence>
<dbReference type="InterPro" id="IPR036052">
    <property type="entry name" value="TrpB-like_PALP_sf"/>
</dbReference>
<evidence type="ECO:0000256" key="5">
    <source>
        <dbReference type="PIRSR" id="PIRSR604450-51"/>
    </source>
</evidence>
<dbReference type="PANTHER" id="PTHR43515:SF1">
    <property type="entry name" value="THREONINE SYNTHASE-LIKE 1"/>
    <property type="match status" value="1"/>
</dbReference>
<dbReference type="InterPro" id="IPR001926">
    <property type="entry name" value="TrpB-like_PALP"/>
</dbReference>
<dbReference type="Gene3D" id="3.40.50.1100">
    <property type="match status" value="2"/>
</dbReference>
<sequence>MNISFQSTRSNQKVSSSLAILKGISDEGGLFVPDSFPSVNVSNLENLNYQEICFSILSKFLTEFEEDSLKEIINKSYEKFSVKEVAPVVNIGNNYILELFHGPTLAFKDVALSILPHLIIKSAKIQQIEDEIVILTATSGDTGKAALEGFSNIENTKIFVFYPSDGVSEIQKKQMTTQEGNNVFVYGIQGNFDDAQNGVKNIFNDNSFKKELQEKNIILSSANSINIGRLLPQIVYYFSSYIELVNKGSIAMNDEVNFTVPTGNFGNILAGYYAKEMGLPINKLICASNSNNVLYDFFKTGSYDKNREFIKTMSPSMDILISSNFERLLFHMSGNNTDLINQWMNKLNAQGSYTIPDSVKNSIDKLFFGSFCNEEDTKNIISEVYKEYNYVLDTHTAVAYKAYQDYLSETNDTTTNVILSTASPFKFTKSVYESIFGIQNQEEYSLINELSNKASLTVPKPIKNLKNSTVLHKDIIPSNAMKEIIEKILL</sequence>
<comment type="cofactor">
    <cofactor evidence="1 5">
        <name>pyridoxal 5'-phosphate</name>
        <dbReference type="ChEBI" id="CHEBI:597326"/>
    </cofactor>
</comment>